<gene>
    <name evidence="2" type="ORF">F4553_006794</name>
</gene>
<sequence>MITNSAASKVLCFGDSNTNGIPSDDEDYARLAADVRWTGRLQLLLGDGYDVIEEGLGGRTTDLEYDDRPGCNGRPYFGPCLRTHHPIDVIVIMLGTNDLKIQFDRAPASIAGALHGYIDDVALNAESRSGGVPGIVLVSPLHLDDGQPRFAGTTAGAFDGTSVEKSRLLAAEISRVAHARGVLFADAATVARAGSDGHHLSVGSHERLAELIAGKVRDLVK</sequence>
<evidence type="ECO:0000259" key="1">
    <source>
        <dbReference type="Pfam" id="PF13472"/>
    </source>
</evidence>
<dbReference type="InterPro" id="IPR013830">
    <property type="entry name" value="SGNH_hydro"/>
</dbReference>
<dbReference type="SUPFAM" id="SSF52266">
    <property type="entry name" value="SGNH hydrolase"/>
    <property type="match status" value="1"/>
</dbReference>
<dbReference type="Gene3D" id="3.40.50.1110">
    <property type="entry name" value="SGNH hydrolase"/>
    <property type="match status" value="1"/>
</dbReference>
<dbReference type="EMBL" id="JACHMN010000003">
    <property type="protein sequence ID" value="MBB5873360.1"/>
    <property type="molecule type" value="Genomic_DNA"/>
</dbReference>
<dbReference type="Proteomes" id="UP000587527">
    <property type="component" value="Unassembled WGS sequence"/>
</dbReference>
<comment type="caution">
    <text evidence="2">The sequence shown here is derived from an EMBL/GenBank/DDBJ whole genome shotgun (WGS) entry which is preliminary data.</text>
</comment>
<keyword evidence="3" id="KW-1185">Reference proteome</keyword>
<evidence type="ECO:0000313" key="3">
    <source>
        <dbReference type="Proteomes" id="UP000587527"/>
    </source>
</evidence>
<protein>
    <submittedName>
        <fullName evidence="2">Lysophospholipase L1-like esterase</fullName>
    </submittedName>
</protein>
<evidence type="ECO:0000313" key="2">
    <source>
        <dbReference type="EMBL" id="MBB5873360.1"/>
    </source>
</evidence>
<organism evidence="2 3">
    <name type="scientific">Allocatelliglobosispora scoriae</name>
    <dbReference type="NCBI Taxonomy" id="643052"/>
    <lineage>
        <taxon>Bacteria</taxon>
        <taxon>Bacillati</taxon>
        <taxon>Actinomycetota</taxon>
        <taxon>Actinomycetes</taxon>
        <taxon>Micromonosporales</taxon>
        <taxon>Micromonosporaceae</taxon>
        <taxon>Allocatelliglobosispora</taxon>
    </lineage>
</organism>
<dbReference type="RefSeq" id="WP_184844451.1">
    <property type="nucleotide sequence ID" value="NZ_JACHMN010000003.1"/>
</dbReference>
<reference evidence="2 3" key="1">
    <citation type="submission" date="2020-08" db="EMBL/GenBank/DDBJ databases">
        <title>Sequencing the genomes of 1000 actinobacteria strains.</title>
        <authorList>
            <person name="Klenk H.-P."/>
        </authorList>
    </citation>
    <scope>NUCLEOTIDE SEQUENCE [LARGE SCALE GENOMIC DNA]</scope>
    <source>
        <strain evidence="2 3">DSM 45362</strain>
    </source>
</reference>
<accession>A0A841C327</accession>
<dbReference type="AlphaFoldDB" id="A0A841C327"/>
<dbReference type="InterPro" id="IPR036514">
    <property type="entry name" value="SGNH_hydro_sf"/>
</dbReference>
<proteinExistence type="predicted"/>
<dbReference type="Pfam" id="PF13472">
    <property type="entry name" value="Lipase_GDSL_2"/>
    <property type="match status" value="1"/>
</dbReference>
<feature type="domain" description="SGNH hydrolase-type esterase" evidence="1">
    <location>
        <begin position="12"/>
        <end position="196"/>
    </location>
</feature>
<name>A0A841C327_9ACTN</name>